<keyword evidence="2" id="KW-0235">DNA replication</keyword>
<gene>
    <name evidence="7" type="ORF">MELIAE_LOCUS7349</name>
</gene>
<dbReference type="GO" id="GO:0005524">
    <property type="term" value="F:ATP binding"/>
    <property type="evidence" value="ECO:0007669"/>
    <property type="project" value="UniProtKB-KW"/>
</dbReference>
<dbReference type="InterPro" id="IPR041562">
    <property type="entry name" value="MCM_lid"/>
</dbReference>
<dbReference type="PANTHER" id="PTHR11630">
    <property type="entry name" value="DNA REPLICATION LICENSING FACTOR MCM FAMILY MEMBER"/>
    <property type="match status" value="1"/>
</dbReference>
<comment type="similarity">
    <text evidence="1">Belongs to the MCM family.</text>
</comment>
<evidence type="ECO:0000259" key="6">
    <source>
        <dbReference type="PROSITE" id="PS50051"/>
    </source>
</evidence>
<dbReference type="InterPro" id="IPR001208">
    <property type="entry name" value="MCM_dom"/>
</dbReference>
<dbReference type="GO" id="GO:0006260">
    <property type="term" value="P:DNA replication"/>
    <property type="evidence" value="ECO:0007669"/>
    <property type="project" value="UniProtKB-KW"/>
</dbReference>
<keyword evidence="3" id="KW-0547">Nucleotide-binding</keyword>
<dbReference type="InterPro" id="IPR027417">
    <property type="entry name" value="P-loop_NTPase"/>
</dbReference>
<accession>A0A9P0B801</accession>
<dbReference type="Pfam" id="PF17855">
    <property type="entry name" value="MCM_lid"/>
    <property type="match status" value="1"/>
</dbReference>
<evidence type="ECO:0000313" key="7">
    <source>
        <dbReference type="EMBL" id="CAH0556172.1"/>
    </source>
</evidence>
<feature type="domain" description="MCM C-terminal AAA(+) ATPase" evidence="6">
    <location>
        <begin position="300"/>
        <end position="451"/>
    </location>
</feature>
<dbReference type="GO" id="GO:0005634">
    <property type="term" value="C:nucleus"/>
    <property type="evidence" value="ECO:0007669"/>
    <property type="project" value="TreeGrafter"/>
</dbReference>
<dbReference type="Gene3D" id="3.40.50.300">
    <property type="entry name" value="P-loop containing nucleotide triphosphate hydrolases"/>
    <property type="match status" value="1"/>
</dbReference>
<keyword evidence="5" id="KW-0238">DNA-binding</keyword>
<organism evidence="7 8">
    <name type="scientific">Brassicogethes aeneus</name>
    <name type="common">Rape pollen beetle</name>
    <name type="synonym">Meligethes aeneus</name>
    <dbReference type="NCBI Taxonomy" id="1431903"/>
    <lineage>
        <taxon>Eukaryota</taxon>
        <taxon>Metazoa</taxon>
        <taxon>Ecdysozoa</taxon>
        <taxon>Arthropoda</taxon>
        <taxon>Hexapoda</taxon>
        <taxon>Insecta</taxon>
        <taxon>Pterygota</taxon>
        <taxon>Neoptera</taxon>
        <taxon>Endopterygota</taxon>
        <taxon>Coleoptera</taxon>
        <taxon>Polyphaga</taxon>
        <taxon>Cucujiformia</taxon>
        <taxon>Nitidulidae</taxon>
        <taxon>Meligethinae</taxon>
        <taxon>Brassicogethes</taxon>
    </lineage>
</organism>
<dbReference type="InterPro" id="IPR031327">
    <property type="entry name" value="MCM"/>
</dbReference>
<dbReference type="Pfam" id="PF00493">
    <property type="entry name" value="MCM"/>
    <property type="match status" value="1"/>
</dbReference>
<dbReference type="SMART" id="SM00350">
    <property type="entry name" value="MCM"/>
    <property type="match status" value="1"/>
</dbReference>
<proteinExistence type="inferred from homology"/>
<evidence type="ECO:0000313" key="8">
    <source>
        <dbReference type="Proteomes" id="UP001154078"/>
    </source>
</evidence>
<evidence type="ECO:0000256" key="3">
    <source>
        <dbReference type="ARBA" id="ARBA00022741"/>
    </source>
</evidence>
<evidence type="ECO:0000256" key="5">
    <source>
        <dbReference type="ARBA" id="ARBA00023125"/>
    </source>
</evidence>
<dbReference type="SUPFAM" id="SSF52540">
    <property type="entry name" value="P-loop containing nucleoside triphosphate hydrolases"/>
    <property type="match status" value="1"/>
</dbReference>
<keyword evidence="4" id="KW-0067">ATP-binding</keyword>
<dbReference type="GO" id="GO:0042555">
    <property type="term" value="C:MCM complex"/>
    <property type="evidence" value="ECO:0007669"/>
    <property type="project" value="TreeGrafter"/>
</dbReference>
<dbReference type="AlphaFoldDB" id="A0A9P0B801"/>
<dbReference type="PANTHER" id="PTHR11630:SF66">
    <property type="entry name" value="DNA REPLICATION LICENSING FACTOR MCM4"/>
    <property type="match status" value="1"/>
</dbReference>
<protein>
    <recommendedName>
        <fullName evidence="6">MCM C-terminal AAA(+) ATPase domain-containing protein</fullName>
    </recommendedName>
</protein>
<name>A0A9P0B801_BRAAE</name>
<dbReference type="GO" id="GO:0017116">
    <property type="term" value="F:single-stranded DNA helicase activity"/>
    <property type="evidence" value="ECO:0007669"/>
    <property type="project" value="TreeGrafter"/>
</dbReference>
<dbReference type="InterPro" id="IPR012340">
    <property type="entry name" value="NA-bd_OB-fold"/>
</dbReference>
<keyword evidence="8" id="KW-1185">Reference proteome</keyword>
<evidence type="ECO:0000256" key="4">
    <source>
        <dbReference type="ARBA" id="ARBA00022840"/>
    </source>
</evidence>
<dbReference type="SUPFAM" id="SSF50249">
    <property type="entry name" value="Nucleic acid-binding proteins"/>
    <property type="match status" value="1"/>
</dbReference>
<dbReference type="Proteomes" id="UP001154078">
    <property type="component" value="Chromosome 4"/>
</dbReference>
<evidence type="ECO:0000256" key="1">
    <source>
        <dbReference type="ARBA" id="ARBA00008010"/>
    </source>
</evidence>
<dbReference type="GO" id="GO:0003697">
    <property type="term" value="F:single-stranded DNA binding"/>
    <property type="evidence" value="ECO:0007669"/>
    <property type="project" value="TreeGrafter"/>
</dbReference>
<sequence length="577" mass="63883">MAFVNFKNYTEDRLMLSEILPPPPAVPTDLNRNFTFILDLDEPTFGPPEAEAAAAAAAEAKVSQSSAQGDEGAAAAEGDEGAEQVVSLRNKIINDCATYSSLAQDAFNLGGLTVKQEEYKNRALYSEFAKIFAPAVGFVCRSLPITKIEDLRAAHVGKLTRISGKIMYIGPHETDAKVITTMCELCGAIYSKKVMTTSCRYFMACVDARCSYKPMEVKTRYSRFERVITFKMRPTTNVACLTNVTMRMNKNSFVGNLNEEVEVYGTFLTRDQKVNGKYTYEAYHMERVKRIPDLALPNYNINMLVASLAPHVFGNKLRKLAILLQAVGGNAVYGASGLVCRGNINIMFEDEVASGKSSLLVTASELFENENSYVNGPLTTIAGLLGCSGPDGSIYPGTLWTNGTVAVDDCHNMREEVLTGLLEPMESNRVTLNKASLCLNRKTTVSILAASRGNFRERRGEAFSSRFDLIMKEDMPSDYAKLAVRRHHGEQATPPLTMDELRAAIRECREVQPIMQPEVNELISEWYVKLKKKNPSFNPRAVVSVCRLATALARLRRSIVVHYVDADKAIKLFDLCL</sequence>
<dbReference type="EMBL" id="OV121135">
    <property type="protein sequence ID" value="CAH0556172.1"/>
    <property type="molecule type" value="Genomic_DNA"/>
</dbReference>
<dbReference type="PROSITE" id="PS50051">
    <property type="entry name" value="MCM_2"/>
    <property type="match status" value="1"/>
</dbReference>
<evidence type="ECO:0000256" key="2">
    <source>
        <dbReference type="ARBA" id="ARBA00022705"/>
    </source>
</evidence>
<reference evidence="7" key="1">
    <citation type="submission" date="2021-12" db="EMBL/GenBank/DDBJ databases">
        <authorList>
            <person name="King R."/>
        </authorList>
    </citation>
    <scope>NUCLEOTIDE SEQUENCE</scope>
</reference>